<evidence type="ECO:0000256" key="2">
    <source>
        <dbReference type="RuleBase" id="RU003749"/>
    </source>
</evidence>
<dbReference type="EMBL" id="JAKIKT010000003">
    <property type="protein sequence ID" value="MCL2914028.1"/>
    <property type="molecule type" value="Genomic_DNA"/>
</dbReference>
<keyword evidence="5" id="KW-1185">Reference proteome</keyword>
<feature type="domain" description="STAS" evidence="3">
    <location>
        <begin position="12"/>
        <end position="113"/>
    </location>
</feature>
<protein>
    <recommendedName>
        <fullName evidence="2">Anti-sigma factor antagonist</fullName>
    </recommendedName>
</protein>
<dbReference type="PANTHER" id="PTHR33495">
    <property type="entry name" value="ANTI-SIGMA FACTOR ANTAGONIST TM_1081-RELATED-RELATED"/>
    <property type="match status" value="1"/>
</dbReference>
<dbReference type="InterPro" id="IPR002645">
    <property type="entry name" value="STAS_dom"/>
</dbReference>
<dbReference type="Proteomes" id="UP001202831">
    <property type="component" value="Unassembled WGS sequence"/>
</dbReference>
<evidence type="ECO:0000313" key="4">
    <source>
        <dbReference type="EMBL" id="MCL2914028.1"/>
    </source>
</evidence>
<dbReference type="PANTHER" id="PTHR33495:SF2">
    <property type="entry name" value="ANTI-SIGMA FACTOR ANTAGONIST TM_1081-RELATED"/>
    <property type="match status" value="1"/>
</dbReference>
<dbReference type="SUPFAM" id="SSF52091">
    <property type="entry name" value="SpoIIaa-like"/>
    <property type="match status" value="1"/>
</dbReference>
<dbReference type="CDD" id="cd07043">
    <property type="entry name" value="STAS_anti-anti-sigma_factors"/>
    <property type="match status" value="1"/>
</dbReference>
<accession>A0ABT0N6G1</accession>
<dbReference type="Pfam" id="PF01740">
    <property type="entry name" value="STAS"/>
    <property type="match status" value="1"/>
</dbReference>
<sequence length="113" mass="12777">MDIKLETTNNQLVTVSIDGDMDALGCRDIKDVVEHILKLEQNNEVVMDLDKVHFMDSSGIGAIVYLYKRLKEINRAISIHNVSGQPLELMELLRISSAIPVHTKHTSTYRESL</sequence>
<name>A0ABT0N6G1_9GAMM</name>
<dbReference type="Gene3D" id="3.30.750.24">
    <property type="entry name" value="STAS domain"/>
    <property type="match status" value="1"/>
</dbReference>
<organism evidence="4 5">
    <name type="scientific">Shewanella corallii</name>
    <dbReference type="NCBI Taxonomy" id="560080"/>
    <lineage>
        <taxon>Bacteria</taxon>
        <taxon>Pseudomonadati</taxon>
        <taxon>Pseudomonadota</taxon>
        <taxon>Gammaproteobacteria</taxon>
        <taxon>Alteromonadales</taxon>
        <taxon>Shewanellaceae</taxon>
        <taxon>Shewanella</taxon>
    </lineage>
</organism>
<dbReference type="InterPro" id="IPR003658">
    <property type="entry name" value="Anti-sigma_ant"/>
</dbReference>
<evidence type="ECO:0000313" key="5">
    <source>
        <dbReference type="Proteomes" id="UP001202831"/>
    </source>
</evidence>
<dbReference type="RefSeq" id="WP_248936281.1">
    <property type="nucleotide sequence ID" value="NZ_JAKIKT010000003.1"/>
</dbReference>
<comment type="similarity">
    <text evidence="1 2">Belongs to the anti-sigma-factor antagonist family.</text>
</comment>
<comment type="caution">
    <text evidence="4">The sequence shown here is derived from an EMBL/GenBank/DDBJ whole genome shotgun (WGS) entry which is preliminary data.</text>
</comment>
<dbReference type="InterPro" id="IPR036513">
    <property type="entry name" value="STAS_dom_sf"/>
</dbReference>
<gene>
    <name evidence="4" type="ORF">L2725_09530</name>
</gene>
<evidence type="ECO:0000256" key="1">
    <source>
        <dbReference type="ARBA" id="ARBA00009013"/>
    </source>
</evidence>
<proteinExistence type="inferred from homology"/>
<evidence type="ECO:0000259" key="3">
    <source>
        <dbReference type="PROSITE" id="PS50801"/>
    </source>
</evidence>
<dbReference type="PROSITE" id="PS50801">
    <property type="entry name" value="STAS"/>
    <property type="match status" value="1"/>
</dbReference>
<reference evidence="4 5" key="1">
    <citation type="submission" date="2022-01" db="EMBL/GenBank/DDBJ databases">
        <title>Whole genome-based taxonomy of the Shewanellaceae.</title>
        <authorList>
            <person name="Martin-Rodriguez A.J."/>
        </authorList>
    </citation>
    <scope>NUCLEOTIDE SEQUENCE [LARGE SCALE GENOMIC DNA]</scope>
    <source>
        <strain evidence="4 5">DSM 21332</strain>
    </source>
</reference>
<dbReference type="NCBIfam" id="TIGR00377">
    <property type="entry name" value="ant_ant_sig"/>
    <property type="match status" value="1"/>
</dbReference>